<evidence type="ECO:0000256" key="2">
    <source>
        <dbReference type="SAM" id="MobiDB-lite"/>
    </source>
</evidence>
<evidence type="ECO:0000256" key="3">
    <source>
        <dbReference type="SAM" id="Phobius"/>
    </source>
</evidence>
<keyword evidence="3" id="KW-1133">Transmembrane helix</keyword>
<dbReference type="SUPFAM" id="SSF48452">
    <property type="entry name" value="TPR-like"/>
    <property type="match status" value="2"/>
</dbReference>
<gene>
    <name evidence="4" type="ORF">GR702_09730</name>
</gene>
<proteinExistence type="predicted"/>
<feature type="compositionally biased region" description="Basic and acidic residues" evidence="2">
    <location>
        <begin position="14"/>
        <end position="23"/>
    </location>
</feature>
<keyword evidence="5" id="KW-1185">Reference proteome</keyword>
<dbReference type="AlphaFoldDB" id="A0A7X4K7B1"/>
<feature type="repeat" description="TPR" evidence="1">
    <location>
        <begin position="163"/>
        <end position="196"/>
    </location>
</feature>
<keyword evidence="1" id="KW-0802">TPR repeat</keyword>
<name>A0A7X4K7B1_9SPHN</name>
<dbReference type="EMBL" id="WVTD01000006">
    <property type="protein sequence ID" value="MYL98049.1"/>
    <property type="molecule type" value="Genomic_DNA"/>
</dbReference>
<feature type="compositionally biased region" description="Low complexity" evidence="2">
    <location>
        <begin position="1"/>
        <end position="10"/>
    </location>
</feature>
<dbReference type="Gene3D" id="1.25.40.10">
    <property type="entry name" value="Tetratricopeptide repeat domain"/>
    <property type="match status" value="3"/>
</dbReference>
<feature type="transmembrane region" description="Helical" evidence="3">
    <location>
        <begin position="29"/>
        <end position="51"/>
    </location>
</feature>
<evidence type="ECO:0000256" key="1">
    <source>
        <dbReference type="PROSITE-ProRule" id="PRU00339"/>
    </source>
</evidence>
<dbReference type="SMART" id="SM00028">
    <property type="entry name" value="TPR"/>
    <property type="match status" value="5"/>
</dbReference>
<comment type="caution">
    <text evidence="4">The sequence shown here is derived from an EMBL/GenBank/DDBJ whole genome shotgun (WGS) entry which is preliminary data.</text>
</comment>
<sequence length="619" mass="66603">MTSSSSTTCSPDPARSREGRERGEGSRTAWLLACALVPVLCLAALFSALGAQSAHGESARPDALMDQARGALARGDGIDAEVKLRAALNAGVPVTDVNALMGRALMIQHRRDRARPWLQTGRFSPATAAMGWRTLASLERQDGNLAASGRAYDRALAIIPRDAALWVEIGRLRYAGGEHVLAIEAAEHALALNPASVRALEFRGQLVRDRYGLLAALPWFERAIVNDPADVPVLLEYAATLGELGRASECVTVTRRVLQLSPANPKAYYLQAVLAARAGNHALARSLLERTRGKLDALPGVQMVRGVVELAARNPSAAAEAFEAVLRLRPENETARELLARAILMAGQYRYATLRFAPEIAAGQASPGLLLSVARGWELLGDRQRAGELLDRAARPPEPSLWALGRSRPVGRMLEQGQSEVEAAPVTSAEARRSNLGSYDAQALAGDVQLAMGHPVEAQEHYVLASRIRLSESLFERRLAAFAMARDAKGARELVEGYLRQNPTSRPALRAAAGLALQDGDPVRARTILRWLRDNGQDRDVALLSDLAILEAHGGDSARAVDAARAAYRLQRSSPVATQALAIGYAASGGHLAQERALLEKVRAIKARMPLPPMPRETR</sequence>
<reference evidence="4 5" key="1">
    <citation type="submission" date="2019-12" db="EMBL/GenBank/DDBJ databases">
        <authorList>
            <person name="Feng G."/>
            <person name="Zhu H."/>
        </authorList>
    </citation>
    <scope>NUCLEOTIDE SEQUENCE [LARGE SCALE GENOMIC DNA]</scope>
    <source>
        <strain evidence="4 5">FGD1</strain>
    </source>
</reference>
<organism evidence="4 5">
    <name type="scientific">Novosphingobium silvae</name>
    <dbReference type="NCBI Taxonomy" id="2692619"/>
    <lineage>
        <taxon>Bacteria</taxon>
        <taxon>Pseudomonadati</taxon>
        <taxon>Pseudomonadota</taxon>
        <taxon>Alphaproteobacteria</taxon>
        <taxon>Sphingomonadales</taxon>
        <taxon>Sphingomonadaceae</taxon>
        <taxon>Novosphingobium</taxon>
    </lineage>
</organism>
<keyword evidence="3" id="KW-0472">Membrane</keyword>
<dbReference type="Pfam" id="PF13432">
    <property type="entry name" value="TPR_16"/>
    <property type="match status" value="3"/>
</dbReference>
<dbReference type="PROSITE" id="PS50005">
    <property type="entry name" value="TPR"/>
    <property type="match status" value="1"/>
</dbReference>
<evidence type="ECO:0000313" key="5">
    <source>
        <dbReference type="Proteomes" id="UP000465810"/>
    </source>
</evidence>
<feature type="region of interest" description="Disordered" evidence="2">
    <location>
        <begin position="1"/>
        <end position="23"/>
    </location>
</feature>
<protein>
    <submittedName>
        <fullName evidence="4">Tetratricopeptide repeat protein</fullName>
    </submittedName>
</protein>
<evidence type="ECO:0000313" key="4">
    <source>
        <dbReference type="EMBL" id="MYL98049.1"/>
    </source>
</evidence>
<dbReference type="Proteomes" id="UP000465810">
    <property type="component" value="Unassembled WGS sequence"/>
</dbReference>
<dbReference type="InterPro" id="IPR019734">
    <property type="entry name" value="TPR_rpt"/>
</dbReference>
<keyword evidence="3" id="KW-0812">Transmembrane</keyword>
<dbReference type="PANTHER" id="PTHR12558">
    <property type="entry name" value="CELL DIVISION CYCLE 16,23,27"/>
    <property type="match status" value="1"/>
</dbReference>
<dbReference type="InterPro" id="IPR011990">
    <property type="entry name" value="TPR-like_helical_dom_sf"/>
</dbReference>
<dbReference type="PANTHER" id="PTHR12558:SF33">
    <property type="entry name" value="BLL7664 PROTEIN"/>
    <property type="match status" value="1"/>
</dbReference>
<accession>A0A7X4K7B1</accession>